<accession>A0A485A661</accession>
<dbReference type="EMBL" id="CAADJD010000006">
    <property type="protein sequence ID" value="VFS56294.1"/>
    <property type="molecule type" value="Genomic_DNA"/>
</dbReference>
<sequence>MLWSALEVVRVYIFPRLVEPGVIMPKWSRFADTNQTRMNYANTLLQKEGAEPVSTWKAVQFEEMIRENAPGYRHRHHHGPYPR</sequence>
<gene>
    <name evidence="1" type="ORF">NCTC12993_00388</name>
</gene>
<evidence type="ECO:0000313" key="2">
    <source>
        <dbReference type="Proteomes" id="UP000401081"/>
    </source>
</evidence>
<proteinExistence type="predicted"/>
<dbReference type="Proteomes" id="UP000401081">
    <property type="component" value="Unassembled WGS sequence"/>
</dbReference>
<dbReference type="AlphaFoldDB" id="A0A485A661"/>
<evidence type="ECO:0000313" key="1">
    <source>
        <dbReference type="EMBL" id="VFS56294.1"/>
    </source>
</evidence>
<protein>
    <submittedName>
        <fullName evidence="1">Uncharacterized protein</fullName>
    </submittedName>
</protein>
<organism evidence="1 2">
    <name type="scientific">Kluyvera cryocrescens</name>
    <name type="common">Kluyvera citrophila</name>
    <dbReference type="NCBI Taxonomy" id="580"/>
    <lineage>
        <taxon>Bacteria</taxon>
        <taxon>Pseudomonadati</taxon>
        <taxon>Pseudomonadota</taxon>
        <taxon>Gammaproteobacteria</taxon>
        <taxon>Enterobacterales</taxon>
        <taxon>Enterobacteriaceae</taxon>
        <taxon>Kluyvera</taxon>
    </lineage>
</organism>
<reference evidence="1 2" key="1">
    <citation type="submission" date="2019-03" db="EMBL/GenBank/DDBJ databases">
        <authorList>
            <consortium name="Pathogen Informatics"/>
        </authorList>
    </citation>
    <scope>NUCLEOTIDE SEQUENCE [LARGE SCALE GENOMIC DNA]</scope>
    <source>
        <strain evidence="1 2">NCTC12993</strain>
    </source>
</reference>
<keyword evidence="2" id="KW-1185">Reference proteome</keyword>
<name>A0A485A661_KLUCR</name>